<dbReference type="PANTHER" id="PTHR48022">
    <property type="entry name" value="PLASTIDIC GLUCOSE TRANSPORTER 4"/>
    <property type="match status" value="1"/>
</dbReference>
<evidence type="ECO:0000313" key="7">
    <source>
        <dbReference type="Proteomes" id="UP000027920"/>
    </source>
</evidence>
<comment type="subcellular location">
    <subcellularLocation>
        <location evidence="1">Membrane</location>
        <topology evidence="1">Multi-pass membrane protein</topology>
    </subcellularLocation>
</comment>
<dbReference type="GO" id="GO:0016020">
    <property type="term" value="C:membrane"/>
    <property type="evidence" value="ECO:0007669"/>
    <property type="project" value="UniProtKB-SubCell"/>
</dbReference>
<comment type="caution">
    <text evidence="6">The sequence shown here is derived from an EMBL/GenBank/DDBJ whole genome shotgun (WGS) entry which is preliminary data.</text>
</comment>
<dbReference type="GO" id="GO:0005351">
    <property type="term" value="F:carbohydrate:proton symporter activity"/>
    <property type="evidence" value="ECO:0007669"/>
    <property type="project" value="TreeGrafter"/>
</dbReference>
<dbReference type="EMBL" id="AMGV01000002">
    <property type="protein sequence ID" value="KEF61673.1"/>
    <property type="molecule type" value="Genomic_DNA"/>
</dbReference>
<evidence type="ECO:0000256" key="5">
    <source>
        <dbReference type="SAM" id="Phobius"/>
    </source>
</evidence>
<feature type="transmembrane region" description="Helical" evidence="5">
    <location>
        <begin position="176"/>
        <end position="196"/>
    </location>
</feature>
<feature type="transmembrane region" description="Helical" evidence="5">
    <location>
        <begin position="208"/>
        <end position="230"/>
    </location>
</feature>
<dbReference type="GeneID" id="25278179"/>
<evidence type="ECO:0000256" key="1">
    <source>
        <dbReference type="ARBA" id="ARBA00004141"/>
    </source>
</evidence>
<reference evidence="6 7" key="1">
    <citation type="submission" date="2013-03" db="EMBL/GenBank/DDBJ databases">
        <title>The Genome Sequence of Exophiala aquamarina CBS 119918.</title>
        <authorList>
            <consortium name="The Broad Institute Genomics Platform"/>
            <person name="Cuomo C."/>
            <person name="de Hoog S."/>
            <person name="Gorbushina A."/>
            <person name="Walker B."/>
            <person name="Young S.K."/>
            <person name="Zeng Q."/>
            <person name="Gargeya S."/>
            <person name="Fitzgerald M."/>
            <person name="Haas B."/>
            <person name="Abouelleil A."/>
            <person name="Allen A.W."/>
            <person name="Alvarado L."/>
            <person name="Arachchi H.M."/>
            <person name="Berlin A.M."/>
            <person name="Chapman S.B."/>
            <person name="Gainer-Dewar J."/>
            <person name="Goldberg J."/>
            <person name="Griggs A."/>
            <person name="Gujja S."/>
            <person name="Hansen M."/>
            <person name="Howarth C."/>
            <person name="Imamovic A."/>
            <person name="Ireland A."/>
            <person name="Larimer J."/>
            <person name="McCowan C."/>
            <person name="Murphy C."/>
            <person name="Pearson M."/>
            <person name="Poon T.W."/>
            <person name="Priest M."/>
            <person name="Roberts A."/>
            <person name="Saif S."/>
            <person name="Shea T."/>
            <person name="Sisk P."/>
            <person name="Sykes S."/>
            <person name="Wortman J."/>
            <person name="Nusbaum C."/>
            <person name="Birren B."/>
        </authorList>
    </citation>
    <scope>NUCLEOTIDE SEQUENCE [LARGE SCALE GENOMIC DNA]</scope>
    <source>
        <strain evidence="6 7">CBS 119918</strain>
    </source>
</reference>
<dbReference type="InterPro" id="IPR036259">
    <property type="entry name" value="MFS_trans_sf"/>
</dbReference>
<dbReference type="InterPro" id="IPR005828">
    <property type="entry name" value="MFS_sugar_transport-like"/>
</dbReference>
<keyword evidence="3 5" id="KW-1133">Transmembrane helix</keyword>
<proteinExistence type="predicted"/>
<keyword evidence="2 5" id="KW-0812">Transmembrane</keyword>
<feature type="transmembrane region" description="Helical" evidence="5">
    <location>
        <begin position="280"/>
        <end position="299"/>
    </location>
</feature>
<dbReference type="Proteomes" id="UP000027920">
    <property type="component" value="Unassembled WGS sequence"/>
</dbReference>
<name>A0A072PQR2_9EURO</name>
<dbReference type="SUPFAM" id="SSF103473">
    <property type="entry name" value="MFS general substrate transporter"/>
    <property type="match status" value="1"/>
</dbReference>
<dbReference type="AlphaFoldDB" id="A0A072PQR2"/>
<accession>A0A072PQR2</accession>
<protein>
    <recommendedName>
        <fullName evidence="8">Major facilitator superfamily (MFS) profile domain-containing protein</fullName>
    </recommendedName>
</protein>
<evidence type="ECO:0000256" key="2">
    <source>
        <dbReference type="ARBA" id="ARBA00022692"/>
    </source>
</evidence>
<evidence type="ECO:0000256" key="4">
    <source>
        <dbReference type="ARBA" id="ARBA00023136"/>
    </source>
</evidence>
<dbReference type="OrthoDB" id="6612291at2759"/>
<organism evidence="6 7">
    <name type="scientific">Exophiala aquamarina CBS 119918</name>
    <dbReference type="NCBI Taxonomy" id="1182545"/>
    <lineage>
        <taxon>Eukaryota</taxon>
        <taxon>Fungi</taxon>
        <taxon>Dikarya</taxon>
        <taxon>Ascomycota</taxon>
        <taxon>Pezizomycotina</taxon>
        <taxon>Eurotiomycetes</taxon>
        <taxon>Chaetothyriomycetidae</taxon>
        <taxon>Chaetothyriales</taxon>
        <taxon>Herpotrichiellaceae</taxon>
        <taxon>Exophiala</taxon>
    </lineage>
</organism>
<sequence length="350" mass="39768">MGIQDPFCIAVRLQFASLLLTRQSPKVWPVILISIVYLAPESPWWLIRRGRLDEARTIMKRLTSARNINYDLEKNLKLMVATTEDECALDSRTTYWACLSGPNLRRTLIVIGIYCIQTFNGNLIRGYSTYFLQQAGMATTNAFNMTILGFVWCWDVVTLTQFSRWDLLPLFGRRTIYFWGVCLMFVLMLLIGSLGVPQAQTHESAYSWAIGCVLISSSFLYNCSIGPLTNTLCSEIPSALLRSKALAISRWTYVLTGIVAGPLTPYMLNPTAWNWSAKTGFFWPGPCFLSAIFTFSFVPETKNRTTTEMDLLFEMNITPRAFFKQHVNLTATANTNVEEVGRTLQMEKIR</sequence>
<dbReference type="InterPro" id="IPR050360">
    <property type="entry name" value="MFS_Sugar_Transporters"/>
</dbReference>
<dbReference type="RefSeq" id="XP_013264263.1">
    <property type="nucleotide sequence ID" value="XM_013408809.1"/>
</dbReference>
<evidence type="ECO:0008006" key="8">
    <source>
        <dbReference type="Google" id="ProtNLM"/>
    </source>
</evidence>
<dbReference type="Gene3D" id="1.20.1250.20">
    <property type="entry name" value="MFS general substrate transporter like domains"/>
    <property type="match status" value="1"/>
</dbReference>
<dbReference type="HOGENOM" id="CLU_001265_11_0_1"/>
<keyword evidence="4 5" id="KW-0472">Membrane</keyword>
<keyword evidence="7" id="KW-1185">Reference proteome</keyword>
<dbReference type="PANTHER" id="PTHR48022:SF5">
    <property type="entry name" value="ALPHA-GLUCOSIDES PERMEASE MPH2-RELATED"/>
    <property type="match status" value="1"/>
</dbReference>
<dbReference type="Pfam" id="PF00083">
    <property type="entry name" value="Sugar_tr"/>
    <property type="match status" value="1"/>
</dbReference>
<dbReference type="VEuPathDB" id="FungiDB:A1O9_03241"/>
<evidence type="ECO:0000313" key="6">
    <source>
        <dbReference type="EMBL" id="KEF61673.1"/>
    </source>
</evidence>
<feature type="transmembrane region" description="Helical" evidence="5">
    <location>
        <begin position="251"/>
        <end position="268"/>
    </location>
</feature>
<evidence type="ECO:0000256" key="3">
    <source>
        <dbReference type="ARBA" id="ARBA00022989"/>
    </source>
</evidence>
<gene>
    <name evidence="6" type="ORF">A1O9_03241</name>
</gene>